<dbReference type="HOGENOM" id="CLU_3216984_0_0_7"/>
<proteinExistence type="predicted"/>
<feature type="region of interest" description="Disordered" evidence="1">
    <location>
        <begin position="1"/>
        <end position="24"/>
    </location>
</feature>
<gene>
    <name evidence="2" type="ordered locus">Hoch_0480</name>
</gene>
<dbReference type="AlphaFoldDB" id="D0LK86"/>
<accession>D0LK86</accession>
<evidence type="ECO:0000313" key="2">
    <source>
        <dbReference type="EMBL" id="ACY13120.1"/>
    </source>
</evidence>
<organism evidence="2 3">
    <name type="scientific">Haliangium ochraceum (strain DSM 14365 / JCM 11303 / SMP-2)</name>
    <dbReference type="NCBI Taxonomy" id="502025"/>
    <lineage>
        <taxon>Bacteria</taxon>
        <taxon>Pseudomonadati</taxon>
        <taxon>Myxococcota</taxon>
        <taxon>Polyangia</taxon>
        <taxon>Haliangiales</taxon>
        <taxon>Kofleriaceae</taxon>
        <taxon>Haliangium</taxon>
    </lineage>
</organism>
<sequence length="44" mass="4882">MSAAAARPYGLRAGRRDGRAARDARVNPVLHEGFLNRDKPSFEE</sequence>
<reference evidence="2 3" key="1">
    <citation type="journal article" date="2010" name="Stand. Genomic Sci.">
        <title>Complete genome sequence of Haliangium ochraceum type strain (SMP-2).</title>
        <authorList>
            <consortium name="US DOE Joint Genome Institute (JGI-PGF)"/>
            <person name="Ivanova N."/>
            <person name="Daum C."/>
            <person name="Lang E."/>
            <person name="Abt B."/>
            <person name="Kopitz M."/>
            <person name="Saunders E."/>
            <person name="Lapidus A."/>
            <person name="Lucas S."/>
            <person name="Glavina Del Rio T."/>
            <person name="Nolan M."/>
            <person name="Tice H."/>
            <person name="Copeland A."/>
            <person name="Cheng J.F."/>
            <person name="Chen F."/>
            <person name="Bruce D."/>
            <person name="Goodwin L."/>
            <person name="Pitluck S."/>
            <person name="Mavromatis K."/>
            <person name="Pati A."/>
            <person name="Mikhailova N."/>
            <person name="Chen A."/>
            <person name="Palaniappan K."/>
            <person name="Land M."/>
            <person name="Hauser L."/>
            <person name="Chang Y.J."/>
            <person name="Jeffries C.D."/>
            <person name="Detter J.C."/>
            <person name="Brettin T."/>
            <person name="Rohde M."/>
            <person name="Goker M."/>
            <person name="Bristow J."/>
            <person name="Markowitz V."/>
            <person name="Eisen J.A."/>
            <person name="Hugenholtz P."/>
            <person name="Kyrpides N.C."/>
            <person name="Klenk H.P."/>
        </authorList>
    </citation>
    <scope>NUCLEOTIDE SEQUENCE [LARGE SCALE GENOMIC DNA]</scope>
    <source>
        <strain evidence="3">DSM 14365 / CIP 107738 / JCM 11303 / AJ 13395 / SMP-2</strain>
    </source>
</reference>
<dbReference type="KEGG" id="hoh:Hoch_0480"/>
<dbReference type="Proteomes" id="UP000001880">
    <property type="component" value="Chromosome"/>
</dbReference>
<protein>
    <submittedName>
        <fullName evidence="2">Uncharacterized protein</fullName>
    </submittedName>
</protein>
<evidence type="ECO:0000313" key="3">
    <source>
        <dbReference type="Proteomes" id="UP000001880"/>
    </source>
</evidence>
<dbReference type="EMBL" id="CP001804">
    <property type="protein sequence ID" value="ACY13120.1"/>
    <property type="molecule type" value="Genomic_DNA"/>
</dbReference>
<name>D0LK86_HALO1</name>
<keyword evidence="3" id="KW-1185">Reference proteome</keyword>
<feature type="compositionally biased region" description="Basic and acidic residues" evidence="1">
    <location>
        <begin position="14"/>
        <end position="24"/>
    </location>
</feature>
<evidence type="ECO:0000256" key="1">
    <source>
        <dbReference type="SAM" id="MobiDB-lite"/>
    </source>
</evidence>